<comment type="similarity">
    <text evidence="1">Belongs to the sulfatase family.</text>
</comment>
<dbReference type="AlphaFoldDB" id="A0A2S8FRG9"/>
<dbReference type="Pfam" id="PF00884">
    <property type="entry name" value="Sulfatase"/>
    <property type="match status" value="1"/>
</dbReference>
<dbReference type="PANTHER" id="PTHR42693:SF53">
    <property type="entry name" value="ENDO-4-O-SULFATASE"/>
    <property type="match status" value="1"/>
</dbReference>
<proteinExistence type="inferred from homology"/>
<keyword evidence="2" id="KW-0479">Metal-binding</keyword>
<accession>A0A2S8FRG9</accession>
<reference evidence="6 7" key="1">
    <citation type="submission" date="2018-02" db="EMBL/GenBank/DDBJ databases">
        <title>Comparative genomes isolates from brazilian mangrove.</title>
        <authorList>
            <person name="Araujo J.E."/>
            <person name="Taketani R.G."/>
            <person name="Silva M.C.P."/>
            <person name="Loureco M.V."/>
            <person name="Andreote F.D."/>
        </authorList>
    </citation>
    <scope>NUCLEOTIDE SEQUENCE [LARGE SCALE GENOMIC DNA]</scope>
    <source>
        <strain evidence="6 7">Hex-1 MGV</strain>
    </source>
</reference>
<dbReference type="PANTHER" id="PTHR42693">
    <property type="entry name" value="ARYLSULFATASE FAMILY MEMBER"/>
    <property type="match status" value="1"/>
</dbReference>
<evidence type="ECO:0000256" key="2">
    <source>
        <dbReference type="ARBA" id="ARBA00022723"/>
    </source>
</evidence>
<dbReference type="CDD" id="cd16151">
    <property type="entry name" value="sulfatase_like"/>
    <property type="match status" value="1"/>
</dbReference>
<sequence>MLLVRSQPQSGIRNWLPCVLRSRFARYAAFGLLSLLWQFVLVDLVTAASPDKPNIVVIMADDIGYECLGCYGSKAYPTPNIDRLAAEGMRFENAHAQPICTPSRVQIMTGIYNNRNYIQFGLLDPNATTFANILRDAGYETCIAGKWQLKGGYEGPDKFGFNHYCLWQLTRRPSRYPNPGLEIDGKEVDFKNGEFGPDVVSDYICNFMEEHQEKPFLVYYPMIAPHWPFLPTPDHPDWDPTMWRDKTTEPGGFKGPKYWDAMVRYTDKMVGKVINKLDELKLRENTLVLWTGDNGTYTSIVTPFHGRDYRGGKGSPQDNGTHVGFLASWLGKIEKGKVVEDLVDFSDVLPTVLEVAGVEVPEKLNIDGVSLAPVFSGKQREKPYIYCWYERNGMRGKASQHVRDAQYKLYADGRLFDVLADPDEKKALAKSTIPAKDAERIERLRDGLKKHVAVTEASDPIQKKRRQDFKE</sequence>
<dbReference type="GO" id="GO:0046872">
    <property type="term" value="F:metal ion binding"/>
    <property type="evidence" value="ECO:0007669"/>
    <property type="project" value="UniProtKB-KW"/>
</dbReference>
<organism evidence="6 7">
    <name type="scientific">Blastopirellula marina</name>
    <dbReference type="NCBI Taxonomy" id="124"/>
    <lineage>
        <taxon>Bacteria</taxon>
        <taxon>Pseudomonadati</taxon>
        <taxon>Planctomycetota</taxon>
        <taxon>Planctomycetia</taxon>
        <taxon>Pirellulales</taxon>
        <taxon>Pirellulaceae</taxon>
        <taxon>Blastopirellula</taxon>
    </lineage>
</organism>
<dbReference type="SUPFAM" id="SSF53649">
    <property type="entry name" value="Alkaline phosphatase-like"/>
    <property type="match status" value="1"/>
</dbReference>
<gene>
    <name evidence="6" type="ORF">C5Y83_14865</name>
</gene>
<evidence type="ECO:0000259" key="5">
    <source>
        <dbReference type="Pfam" id="PF00884"/>
    </source>
</evidence>
<comment type="caution">
    <text evidence="6">The sequence shown here is derived from an EMBL/GenBank/DDBJ whole genome shotgun (WGS) entry which is preliminary data.</text>
</comment>
<dbReference type="GO" id="GO:0004065">
    <property type="term" value="F:arylsulfatase activity"/>
    <property type="evidence" value="ECO:0007669"/>
    <property type="project" value="TreeGrafter"/>
</dbReference>
<evidence type="ECO:0000256" key="4">
    <source>
        <dbReference type="ARBA" id="ARBA00022837"/>
    </source>
</evidence>
<evidence type="ECO:0000256" key="3">
    <source>
        <dbReference type="ARBA" id="ARBA00022801"/>
    </source>
</evidence>
<keyword evidence="4" id="KW-0106">Calcium</keyword>
<dbReference type="InterPro" id="IPR017850">
    <property type="entry name" value="Alkaline_phosphatase_core_sf"/>
</dbReference>
<dbReference type="OrthoDB" id="9783154at2"/>
<dbReference type="InterPro" id="IPR024607">
    <property type="entry name" value="Sulfatase_CS"/>
</dbReference>
<dbReference type="InterPro" id="IPR050738">
    <property type="entry name" value="Sulfatase"/>
</dbReference>
<name>A0A2S8FRG9_9BACT</name>
<evidence type="ECO:0000313" key="6">
    <source>
        <dbReference type="EMBL" id="PQO34779.1"/>
    </source>
</evidence>
<keyword evidence="3" id="KW-0378">Hydrolase</keyword>
<dbReference type="Proteomes" id="UP000238322">
    <property type="component" value="Unassembled WGS sequence"/>
</dbReference>
<dbReference type="Gene3D" id="3.40.720.10">
    <property type="entry name" value="Alkaline Phosphatase, subunit A"/>
    <property type="match status" value="1"/>
</dbReference>
<dbReference type="RefSeq" id="WP_105330509.1">
    <property type="nucleotide sequence ID" value="NZ_PUHY01000010.1"/>
</dbReference>
<dbReference type="PROSITE" id="PS00523">
    <property type="entry name" value="SULFATASE_1"/>
    <property type="match status" value="1"/>
</dbReference>
<evidence type="ECO:0000256" key="1">
    <source>
        <dbReference type="ARBA" id="ARBA00008779"/>
    </source>
</evidence>
<dbReference type="InterPro" id="IPR000917">
    <property type="entry name" value="Sulfatase_N"/>
</dbReference>
<evidence type="ECO:0000313" key="7">
    <source>
        <dbReference type="Proteomes" id="UP000238322"/>
    </source>
</evidence>
<protein>
    <submittedName>
        <fullName evidence="6">Arylsulfatase</fullName>
    </submittedName>
</protein>
<dbReference type="EMBL" id="PUHY01000010">
    <property type="protein sequence ID" value="PQO34779.1"/>
    <property type="molecule type" value="Genomic_DNA"/>
</dbReference>
<feature type="domain" description="Sulfatase N-terminal" evidence="5">
    <location>
        <begin position="53"/>
        <end position="358"/>
    </location>
</feature>